<dbReference type="InterPro" id="IPR036412">
    <property type="entry name" value="HAD-like_sf"/>
</dbReference>
<evidence type="ECO:0000256" key="9">
    <source>
        <dbReference type="ARBA" id="ARBA00022989"/>
    </source>
</evidence>
<keyword evidence="10 11" id="KW-0472">Membrane</keyword>
<keyword evidence="5" id="KW-0479">Metal-binding</keyword>
<dbReference type="InterPro" id="IPR023299">
    <property type="entry name" value="ATPase_P-typ_cyto_dom_N"/>
</dbReference>
<dbReference type="InterPro" id="IPR006068">
    <property type="entry name" value="ATPase_P-typ_cation-transptr_C"/>
</dbReference>
<dbReference type="SFLD" id="SFLDF00027">
    <property type="entry name" value="p-type_atpase"/>
    <property type="match status" value="1"/>
</dbReference>
<dbReference type="Pfam" id="PF00690">
    <property type="entry name" value="Cation_ATPase_N"/>
    <property type="match status" value="1"/>
</dbReference>
<feature type="transmembrane region" description="Helical" evidence="11">
    <location>
        <begin position="878"/>
        <end position="895"/>
    </location>
</feature>
<dbReference type="GO" id="GO:0015662">
    <property type="term" value="F:P-type ion transporter activity"/>
    <property type="evidence" value="ECO:0007669"/>
    <property type="project" value="UniProtKB-ARBA"/>
</dbReference>
<dbReference type="FunFam" id="3.40.50.1000:FF:000028">
    <property type="entry name" value="Calcium-transporting P-type ATPase, putative"/>
    <property type="match status" value="1"/>
</dbReference>
<gene>
    <name evidence="13" type="ORF">XE02_1251</name>
</gene>
<keyword evidence="9 11" id="KW-1133">Transmembrane helix</keyword>
<dbReference type="EMBL" id="LGGW01000133">
    <property type="protein sequence ID" value="KUK88494.1"/>
    <property type="molecule type" value="Genomic_DNA"/>
</dbReference>
<evidence type="ECO:0000256" key="1">
    <source>
        <dbReference type="ARBA" id="ARBA00004651"/>
    </source>
</evidence>
<dbReference type="PANTHER" id="PTHR43294">
    <property type="entry name" value="SODIUM/POTASSIUM-TRANSPORTING ATPASE SUBUNIT ALPHA"/>
    <property type="match status" value="1"/>
</dbReference>
<dbReference type="Pfam" id="PF00122">
    <property type="entry name" value="E1-E2_ATPase"/>
    <property type="match status" value="1"/>
</dbReference>
<evidence type="ECO:0000256" key="6">
    <source>
        <dbReference type="ARBA" id="ARBA00022741"/>
    </source>
</evidence>
<dbReference type="GO" id="GO:0046872">
    <property type="term" value="F:metal ion binding"/>
    <property type="evidence" value="ECO:0007669"/>
    <property type="project" value="UniProtKB-KW"/>
</dbReference>
<dbReference type="SUPFAM" id="SSF81665">
    <property type="entry name" value="Calcium ATPase, transmembrane domain M"/>
    <property type="match status" value="1"/>
</dbReference>
<reference evidence="14" key="1">
    <citation type="journal article" date="2015" name="MBio">
        <title>Genome-Resolved Metagenomic Analysis Reveals Roles for Candidate Phyla and Other Microbial Community Members in Biogeochemical Transformations in Oil Reservoirs.</title>
        <authorList>
            <person name="Hu P."/>
            <person name="Tom L."/>
            <person name="Singh A."/>
            <person name="Thomas B.C."/>
            <person name="Baker B.J."/>
            <person name="Piceno Y.M."/>
            <person name="Andersen G.L."/>
            <person name="Banfield J.F."/>
        </authorList>
    </citation>
    <scope>NUCLEOTIDE SEQUENCE [LARGE SCALE GENOMIC DNA]</scope>
</reference>
<dbReference type="SFLD" id="SFLDG00002">
    <property type="entry name" value="C1.7:_P-type_atpase_like"/>
    <property type="match status" value="1"/>
</dbReference>
<dbReference type="InterPro" id="IPR044492">
    <property type="entry name" value="P_typ_ATPase_HD_dom"/>
</dbReference>
<dbReference type="GO" id="GO:1902600">
    <property type="term" value="P:proton transmembrane transport"/>
    <property type="evidence" value="ECO:0007669"/>
    <property type="project" value="TreeGrafter"/>
</dbReference>
<dbReference type="PROSITE" id="PS00154">
    <property type="entry name" value="ATPASE_E1_E2"/>
    <property type="match status" value="1"/>
</dbReference>
<dbReference type="NCBIfam" id="TIGR01494">
    <property type="entry name" value="ATPase_P-type"/>
    <property type="match status" value="3"/>
</dbReference>
<dbReference type="Proteomes" id="UP000055014">
    <property type="component" value="Unassembled WGS sequence"/>
</dbReference>
<dbReference type="FunFam" id="2.70.150.10:FF:000016">
    <property type="entry name" value="Calcium-transporting P-type ATPase putative"/>
    <property type="match status" value="1"/>
</dbReference>
<evidence type="ECO:0000256" key="3">
    <source>
        <dbReference type="ARBA" id="ARBA00022475"/>
    </source>
</evidence>
<organism evidence="13 14">
    <name type="scientific">Mesotoga infera</name>
    <dbReference type="NCBI Taxonomy" id="1236046"/>
    <lineage>
        <taxon>Bacteria</taxon>
        <taxon>Thermotogati</taxon>
        <taxon>Thermotogota</taxon>
        <taxon>Thermotogae</taxon>
        <taxon>Kosmotogales</taxon>
        <taxon>Kosmotogaceae</taxon>
        <taxon>Mesotoga</taxon>
    </lineage>
</organism>
<sequence length="906" mass="99337">MAKYHQKTIEEVIKELGSSSNEGLSGAKAKERIERYGLNELTEKNRRSAWKILLSQLKSVMIIILIAASVITAFIGEVRDTIVILAIVVLNTILGFSQEYRAEKAMAALKKMSVPKVKVKRDSQVIEVNSTEVVPGDIVILDAGNIVPADMRLIETTNLKIQESALTGESEAVEKTSEPIAEDNPSLGDRKNMAYSGTVVTYGRGVGIVTATAMDTELGKIATMIQDTPDTQTPLQKNIDQLGKILAVIALGIVAVIFVMGLLRGEDLELMFLTAVSFAVAAVPEGLPTVVTIALALGAQRMLKKNALVRKLMAVETLGSVTVICSDKTGTITENRMKVSLVEMAGRTLDFGKEDAPDPEALPEDDNKSFEIMLTTGTLCNDAEIRPPVHKKQQVDMIGDPTEGALVYAAYRVGIEKADLEEAMPRILELPFDSERKRMTTIHEITKNPMGPVPADVPAHLRENGVEKYVAFTKGAVDSLVEVCDRVLEGDEIHEIDDEWKRRIIETNNDLAANGMRVLGVAFRAVDPSEVEEKKVEERNLIFTGMFGMMDPAREGVKESITTSREAGIRPIMITGDHPLTAGYIAVSLTMVEDKSQVKTGLELENLSDDELDRITAKTSVYARVAPEHKLRIVKSLQRQGNTVAMTGDGVNDAPALKQADIGVAMGITGTDVTKEVADMVLTDDNFTTIVSAVKEGRTIFDNIQKFIRYILASNFGEIWIMLLGPFMGISLPLAPLQILWLNLVTDGVPALALAVEPPEKDIMKRQPNPTKQHVLANGGWNVIFIGLLLAAFSLGIGLVYWLNDVNSPWRTMLFSTLVFSQLFFALSVRSRSKSIFNAPFKDNPSLMYAVLGSLGLQLTVIYLPFMQKLFSTQALGIWDLLLSLALGSAILWIYEIKKLVTRKRQ</sequence>
<dbReference type="InterPro" id="IPR050510">
    <property type="entry name" value="Cation_transp_ATPase_P-type"/>
</dbReference>
<dbReference type="SUPFAM" id="SSF81660">
    <property type="entry name" value="Metal cation-transporting ATPase, ATP-binding domain N"/>
    <property type="match status" value="1"/>
</dbReference>
<evidence type="ECO:0000313" key="14">
    <source>
        <dbReference type="Proteomes" id="UP000055014"/>
    </source>
</evidence>
<evidence type="ECO:0000256" key="5">
    <source>
        <dbReference type="ARBA" id="ARBA00022723"/>
    </source>
</evidence>
<dbReference type="GO" id="GO:0016887">
    <property type="term" value="F:ATP hydrolysis activity"/>
    <property type="evidence" value="ECO:0007669"/>
    <property type="project" value="InterPro"/>
</dbReference>
<dbReference type="Pfam" id="PF08282">
    <property type="entry name" value="Hydrolase_3"/>
    <property type="match status" value="1"/>
</dbReference>
<dbReference type="GO" id="GO:0005524">
    <property type="term" value="F:ATP binding"/>
    <property type="evidence" value="ECO:0007669"/>
    <property type="project" value="UniProtKB-KW"/>
</dbReference>
<dbReference type="CDD" id="cd02089">
    <property type="entry name" value="P-type_ATPase_Ca_prok"/>
    <property type="match status" value="1"/>
</dbReference>
<accession>A0A117M7E6</accession>
<keyword evidence="7" id="KW-0067">ATP-binding</keyword>
<comment type="subcellular location">
    <subcellularLocation>
        <location evidence="1">Cell membrane</location>
        <topology evidence="1">Multi-pass membrane protein</topology>
    </subcellularLocation>
</comment>
<dbReference type="InterPro" id="IPR004014">
    <property type="entry name" value="ATPase_P-typ_cation-transptr_N"/>
</dbReference>
<dbReference type="Gene3D" id="3.40.1110.10">
    <property type="entry name" value="Calcium-transporting ATPase, cytoplasmic domain N"/>
    <property type="match status" value="1"/>
</dbReference>
<dbReference type="Gene3D" id="2.70.150.10">
    <property type="entry name" value="Calcium-transporting ATPase, cytoplasmic transduction domain A"/>
    <property type="match status" value="1"/>
</dbReference>
<dbReference type="InterPro" id="IPR001757">
    <property type="entry name" value="P_typ_ATPase"/>
</dbReference>
<feature type="transmembrane region" description="Helical" evidence="11">
    <location>
        <begin position="847"/>
        <end position="866"/>
    </location>
</feature>
<keyword evidence="6" id="KW-0547">Nucleotide-binding</keyword>
<dbReference type="InterPro" id="IPR008250">
    <property type="entry name" value="ATPase_P-typ_transduc_dom_A_sf"/>
</dbReference>
<dbReference type="GO" id="GO:0005886">
    <property type="term" value="C:plasma membrane"/>
    <property type="evidence" value="ECO:0007669"/>
    <property type="project" value="UniProtKB-SubCell"/>
</dbReference>
<dbReference type="AlphaFoldDB" id="A0A117M7E6"/>
<evidence type="ECO:0000256" key="4">
    <source>
        <dbReference type="ARBA" id="ARBA00022692"/>
    </source>
</evidence>
<dbReference type="GO" id="GO:0046873">
    <property type="term" value="F:metal ion transmembrane transporter activity"/>
    <property type="evidence" value="ECO:0007669"/>
    <property type="project" value="UniProtKB-ARBA"/>
</dbReference>
<comment type="caution">
    <text evidence="13">The sequence shown here is derived from an EMBL/GenBank/DDBJ whole genome shotgun (WGS) entry which is preliminary data.</text>
</comment>
<proteinExistence type="inferred from homology"/>
<evidence type="ECO:0000256" key="11">
    <source>
        <dbReference type="SAM" id="Phobius"/>
    </source>
</evidence>
<evidence type="ECO:0000256" key="8">
    <source>
        <dbReference type="ARBA" id="ARBA00022967"/>
    </source>
</evidence>
<dbReference type="PRINTS" id="PR00119">
    <property type="entry name" value="CATATPASE"/>
</dbReference>
<feature type="transmembrane region" description="Helical" evidence="11">
    <location>
        <begin position="270"/>
        <end position="297"/>
    </location>
</feature>
<comment type="similarity">
    <text evidence="2">Belongs to the cation transport ATPase (P-type) (TC 3.A.3) family. Type IIA subfamily.</text>
</comment>
<keyword evidence="3" id="KW-1003">Cell membrane</keyword>
<dbReference type="PANTHER" id="PTHR43294:SF21">
    <property type="entry name" value="CATION TRANSPORTING ATPASE"/>
    <property type="match status" value="1"/>
</dbReference>
<keyword evidence="4 11" id="KW-0812">Transmembrane</keyword>
<dbReference type="InterPro" id="IPR018303">
    <property type="entry name" value="ATPase_P-typ_P_site"/>
</dbReference>
<feature type="domain" description="Cation-transporting P-type ATPase N-terminal" evidence="12">
    <location>
        <begin position="3"/>
        <end position="77"/>
    </location>
</feature>
<dbReference type="GO" id="GO:0140352">
    <property type="term" value="P:export from cell"/>
    <property type="evidence" value="ECO:0007669"/>
    <property type="project" value="UniProtKB-ARBA"/>
</dbReference>
<feature type="transmembrane region" description="Helical" evidence="11">
    <location>
        <begin position="809"/>
        <end position="827"/>
    </location>
</feature>
<keyword evidence="8" id="KW-1278">Translocase</keyword>
<feature type="transmembrane region" description="Helical" evidence="11">
    <location>
        <begin position="52"/>
        <end position="76"/>
    </location>
</feature>
<dbReference type="SMART" id="SM00831">
    <property type="entry name" value="Cation_ATPase_N"/>
    <property type="match status" value="1"/>
</dbReference>
<dbReference type="InterPro" id="IPR023214">
    <property type="entry name" value="HAD_sf"/>
</dbReference>
<feature type="transmembrane region" description="Helical" evidence="11">
    <location>
        <begin position="739"/>
        <end position="758"/>
    </location>
</feature>
<dbReference type="SUPFAM" id="SSF81653">
    <property type="entry name" value="Calcium ATPase, transduction domain A"/>
    <property type="match status" value="1"/>
</dbReference>
<dbReference type="SFLD" id="SFLDS00003">
    <property type="entry name" value="Haloacid_Dehalogenase"/>
    <property type="match status" value="1"/>
</dbReference>
<feature type="transmembrane region" description="Helical" evidence="11">
    <location>
        <begin position="245"/>
        <end position="264"/>
    </location>
</feature>
<dbReference type="Gene3D" id="3.40.50.1000">
    <property type="entry name" value="HAD superfamily/HAD-like"/>
    <property type="match status" value="1"/>
</dbReference>
<evidence type="ECO:0000313" key="13">
    <source>
        <dbReference type="EMBL" id="KUK88494.1"/>
    </source>
</evidence>
<dbReference type="Pfam" id="PF00689">
    <property type="entry name" value="Cation_ATPase_C"/>
    <property type="match status" value="1"/>
</dbReference>
<protein>
    <submittedName>
        <fullName evidence="13">P-type ATPase, translocating</fullName>
    </submittedName>
</protein>
<dbReference type="InterPro" id="IPR059000">
    <property type="entry name" value="ATPase_P-type_domA"/>
</dbReference>
<dbReference type="InterPro" id="IPR023298">
    <property type="entry name" value="ATPase_P-typ_TM_dom_sf"/>
</dbReference>
<dbReference type="PATRIC" id="fig|1236046.5.peg.1114"/>
<evidence type="ECO:0000259" key="12">
    <source>
        <dbReference type="SMART" id="SM00831"/>
    </source>
</evidence>
<evidence type="ECO:0000256" key="10">
    <source>
        <dbReference type="ARBA" id="ARBA00023136"/>
    </source>
</evidence>
<feature type="transmembrane region" description="Helical" evidence="11">
    <location>
        <begin position="779"/>
        <end position="803"/>
    </location>
</feature>
<feature type="transmembrane region" description="Helical" evidence="11">
    <location>
        <begin position="707"/>
        <end position="727"/>
    </location>
</feature>
<name>A0A117M7E6_9BACT</name>
<dbReference type="Gene3D" id="1.20.1110.10">
    <property type="entry name" value="Calcium-transporting ATPase, transmembrane domain"/>
    <property type="match status" value="1"/>
</dbReference>
<evidence type="ECO:0000256" key="7">
    <source>
        <dbReference type="ARBA" id="ARBA00022840"/>
    </source>
</evidence>
<dbReference type="Pfam" id="PF13246">
    <property type="entry name" value="Cation_ATPase"/>
    <property type="match status" value="1"/>
</dbReference>
<dbReference type="SUPFAM" id="SSF56784">
    <property type="entry name" value="HAD-like"/>
    <property type="match status" value="1"/>
</dbReference>
<dbReference type="PRINTS" id="PR00120">
    <property type="entry name" value="HATPASE"/>
</dbReference>
<evidence type="ECO:0000256" key="2">
    <source>
        <dbReference type="ARBA" id="ARBA00005675"/>
    </source>
</evidence>
<dbReference type="GO" id="GO:0019829">
    <property type="term" value="F:ATPase-coupled monoatomic cation transmembrane transporter activity"/>
    <property type="evidence" value="ECO:0007669"/>
    <property type="project" value="UniProtKB-ARBA"/>
</dbReference>
<feature type="transmembrane region" description="Helical" evidence="11">
    <location>
        <begin position="82"/>
        <end position="102"/>
    </location>
</feature>